<keyword evidence="2" id="KW-0472">Membrane</keyword>
<name>A0AAV0UFI2_HYABA</name>
<keyword evidence="2" id="KW-0812">Transmembrane</keyword>
<keyword evidence="2" id="KW-1133">Transmembrane helix</keyword>
<reference evidence="3" key="1">
    <citation type="submission" date="2022-12" db="EMBL/GenBank/DDBJ databases">
        <authorList>
            <person name="Webb A."/>
        </authorList>
    </citation>
    <scope>NUCLEOTIDE SEQUENCE</scope>
    <source>
        <strain evidence="3">Hp1</strain>
    </source>
</reference>
<feature type="region of interest" description="Disordered" evidence="1">
    <location>
        <begin position="68"/>
        <end position="94"/>
    </location>
</feature>
<evidence type="ECO:0000256" key="1">
    <source>
        <dbReference type="SAM" id="MobiDB-lite"/>
    </source>
</evidence>
<keyword evidence="4" id="KW-1185">Reference proteome</keyword>
<dbReference type="AlphaFoldDB" id="A0AAV0UFI2"/>
<evidence type="ECO:0000256" key="2">
    <source>
        <dbReference type="SAM" id="Phobius"/>
    </source>
</evidence>
<sequence>MALLAMLTLEAVALFGFLCALFNVLLPLSGVLVRSLLVDVPQQWRKWLLHRAQQRELQRLQSRVDALASKKRMEEGRETRRRLRAPSAKRRQAA</sequence>
<feature type="transmembrane region" description="Helical" evidence="2">
    <location>
        <begin position="12"/>
        <end position="37"/>
    </location>
</feature>
<gene>
    <name evidence="3" type="ORF">HBR001_LOCUS6142</name>
</gene>
<evidence type="ECO:0000313" key="3">
    <source>
        <dbReference type="EMBL" id="CAI5734389.1"/>
    </source>
</evidence>
<dbReference type="Proteomes" id="UP001162031">
    <property type="component" value="Unassembled WGS sequence"/>
</dbReference>
<feature type="compositionally biased region" description="Basic residues" evidence="1">
    <location>
        <begin position="79"/>
        <end position="94"/>
    </location>
</feature>
<accession>A0AAV0UFI2</accession>
<evidence type="ECO:0000313" key="4">
    <source>
        <dbReference type="Proteomes" id="UP001162031"/>
    </source>
</evidence>
<comment type="caution">
    <text evidence="3">The sequence shown here is derived from an EMBL/GenBank/DDBJ whole genome shotgun (WGS) entry which is preliminary data.</text>
</comment>
<proteinExistence type="predicted"/>
<dbReference type="EMBL" id="CANTFL010001223">
    <property type="protein sequence ID" value="CAI5734389.1"/>
    <property type="molecule type" value="Genomic_DNA"/>
</dbReference>
<evidence type="ECO:0008006" key="5">
    <source>
        <dbReference type="Google" id="ProtNLM"/>
    </source>
</evidence>
<protein>
    <recommendedName>
        <fullName evidence="5">RxLR effector candidate protein</fullName>
    </recommendedName>
</protein>
<organism evidence="3 4">
    <name type="scientific">Hyaloperonospora brassicae</name>
    <name type="common">Brassica downy mildew</name>
    <name type="synonym">Peronospora brassicae</name>
    <dbReference type="NCBI Taxonomy" id="162125"/>
    <lineage>
        <taxon>Eukaryota</taxon>
        <taxon>Sar</taxon>
        <taxon>Stramenopiles</taxon>
        <taxon>Oomycota</taxon>
        <taxon>Peronosporomycetes</taxon>
        <taxon>Peronosporales</taxon>
        <taxon>Peronosporaceae</taxon>
        <taxon>Hyaloperonospora</taxon>
    </lineage>
</organism>